<sequence length="105" mass="11001">MISGDEAKAHRVHGAGLAGHGVGKALALESGGQVHFAAGEKAGKKLHHHLLSVAQTGRLRLMEWGSSFAGADIGLCGQKLNRKCEALDMKSDINCDIFGQIALDL</sequence>
<accession>A0ABV1Z449</accession>
<protein>
    <submittedName>
        <fullName evidence="1">Uncharacterized protein</fullName>
    </submittedName>
</protein>
<name>A0ABV1Z449_9HYPH</name>
<proteinExistence type="predicted"/>
<evidence type="ECO:0000313" key="2">
    <source>
        <dbReference type="Proteomes" id="UP001433071"/>
    </source>
</evidence>
<dbReference type="EMBL" id="JAMYQB010000020">
    <property type="protein sequence ID" value="MER9406825.1"/>
    <property type="molecule type" value="Genomic_DNA"/>
</dbReference>
<gene>
    <name evidence="1" type="ORF">NKI36_22585</name>
</gene>
<reference evidence="1 2" key="1">
    <citation type="journal article" date="2024" name="Proc. Natl. Acad. Sci. U.S.A.">
        <title>The evolutionary genomics of adaptation to stress in wild rhizobium bacteria.</title>
        <authorList>
            <person name="Kehlet-Delgado H."/>
            <person name="Montoya A.P."/>
            <person name="Jensen K.T."/>
            <person name="Wendlandt C.E."/>
            <person name="Dexheimer C."/>
            <person name="Roberts M."/>
            <person name="Torres Martinez L."/>
            <person name="Friesen M.L."/>
            <person name="Griffitts J.S."/>
            <person name="Porter S.S."/>
        </authorList>
    </citation>
    <scope>NUCLEOTIDE SEQUENCE [LARGE SCALE GENOMIC DNA]</scope>
    <source>
        <strain evidence="1 2">M0641</strain>
    </source>
</reference>
<organism evidence="1 2">
    <name type="scientific">Mesorhizobium caraganae</name>
    <dbReference type="NCBI Taxonomy" id="483206"/>
    <lineage>
        <taxon>Bacteria</taxon>
        <taxon>Pseudomonadati</taxon>
        <taxon>Pseudomonadota</taxon>
        <taxon>Alphaproteobacteria</taxon>
        <taxon>Hyphomicrobiales</taxon>
        <taxon>Phyllobacteriaceae</taxon>
        <taxon>Mesorhizobium</taxon>
    </lineage>
</organism>
<keyword evidence="2" id="KW-1185">Reference proteome</keyword>
<dbReference type="RefSeq" id="WP_352560335.1">
    <property type="nucleotide sequence ID" value="NZ_JAMYQB010000020.1"/>
</dbReference>
<evidence type="ECO:0000313" key="1">
    <source>
        <dbReference type="EMBL" id="MER9406825.1"/>
    </source>
</evidence>
<comment type="caution">
    <text evidence="1">The sequence shown here is derived from an EMBL/GenBank/DDBJ whole genome shotgun (WGS) entry which is preliminary data.</text>
</comment>
<dbReference type="Proteomes" id="UP001433071">
    <property type="component" value="Unassembled WGS sequence"/>
</dbReference>